<gene>
    <name evidence="3" type="ORF">D9613_003604</name>
</gene>
<keyword evidence="1" id="KW-0472">Membrane</keyword>
<reference evidence="3 4" key="1">
    <citation type="submission" date="2019-12" db="EMBL/GenBank/DDBJ databases">
        <authorList>
            <person name="Floudas D."/>
            <person name="Bentzer J."/>
            <person name="Ahren D."/>
            <person name="Johansson T."/>
            <person name="Persson P."/>
            <person name="Tunlid A."/>
        </authorList>
    </citation>
    <scope>NUCLEOTIDE SEQUENCE [LARGE SCALE GENOMIC DNA]</scope>
    <source>
        <strain evidence="3 4">CBS 102.39</strain>
    </source>
</reference>
<feature type="chain" id="PRO_5034730368" evidence="2">
    <location>
        <begin position="26"/>
        <end position="197"/>
    </location>
</feature>
<proteinExistence type="predicted"/>
<evidence type="ECO:0000313" key="4">
    <source>
        <dbReference type="Proteomes" id="UP000521872"/>
    </source>
</evidence>
<dbReference type="AlphaFoldDB" id="A0A8H4QIG5"/>
<feature type="signal peptide" evidence="2">
    <location>
        <begin position="1"/>
        <end position="25"/>
    </location>
</feature>
<organism evidence="3 4">
    <name type="scientific">Agrocybe pediades</name>
    <dbReference type="NCBI Taxonomy" id="84607"/>
    <lineage>
        <taxon>Eukaryota</taxon>
        <taxon>Fungi</taxon>
        <taxon>Dikarya</taxon>
        <taxon>Basidiomycota</taxon>
        <taxon>Agaricomycotina</taxon>
        <taxon>Agaricomycetes</taxon>
        <taxon>Agaricomycetidae</taxon>
        <taxon>Agaricales</taxon>
        <taxon>Agaricineae</taxon>
        <taxon>Strophariaceae</taxon>
        <taxon>Agrocybe</taxon>
    </lineage>
</organism>
<dbReference type="EMBL" id="JAACJL010000057">
    <property type="protein sequence ID" value="KAF4611528.1"/>
    <property type="molecule type" value="Genomic_DNA"/>
</dbReference>
<dbReference type="Proteomes" id="UP000521872">
    <property type="component" value="Unassembled WGS sequence"/>
</dbReference>
<protein>
    <submittedName>
        <fullName evidence="3">Uncharacterized protein</fullName>
    </submittedName>
</protein>
<keyword evidence="1" id="KW-1133">Transmembrane helix</keyword>
<evidence type="ECO:0000256" key="1">
    <source>
        <dbReference type="SAM" id="Phobius"/>
    </source>
</evidence>
<accession>A0A8H4QIG5</accession>
<keyword evidence="2" id="KW-0732">Signal</keyword>
<sequence>MHSLKSFAMFTACIVFTFFISTVSANYLVINEPHLQTQWQNNAVNVVTWQKGVLDGIHGFDVEMARLSQNGLILVARNVPANQKVLNLYMQDVPPGNDYFLIFINSTHGVMHATSPRFEILAPNASPSSENKSASPVAGIPTVTVSGGPNPTAQFATTFPAISSGLRLQVPGLHSVSTLLTFLGLLVGAAWTLSLAS</sequence>
<keyword evidence="4" id="KW-1185">Reference proteome</keyword>
<keyword evidence="1" id="KW-0812">Transmembrane</keyword>
<evidence type="ECO:0000256" key="2">
    <source>
        <dbReference type="SAM" id="SignalP"/>
    </source>
</evidence>
<feature type="transmembrane region" description="Helical" evidence="1">
    <location>
        <begin position="176"/>
        <end position="196"/>
    </location>
</feature>
<comment type="caution">
    <text evidence="3">The sequence shown here is derived from an EMBL/GenBank/DDBJ whole genome shotgun (WGS) entry which is preliminary data.</text>
</comment>
<name>A0A8H4QIG5_9AGAR</name>
<evidence type="ECO:0000313" key="3">
    <source>
        <dbReference type="EMBL" id="KAF4611528.1"/>
    </source>
</evidence>